<dbReference type="Pfam" id="PF02834">
    <property type="entry name" value="LigT_PEase"/>
    <property type="match status" value="1"/>
</dbReference>
<dbReference type="Gene3D" id="3.90.1140.10">
    <property type="entry name" value="Cyclic phosphodiesterase"/>
    <property type="match status" value="1"/>
</dbReference>
<dbReference type="GO" id="GO:0008664">
    <property type="term" value="F:RNA 2',3'-cyclic 3'-phosphodiesterase activity"/>
    <property type="evidence" value="ECO:0007669"/>
    <property type="project" value="InterPro"/>
</dbReference>
<reference evidence="3 4" key="1">
    <citation type="journal article" date="2013" name="Curr. Biol.">
        <title>The Genome of the Foraminiferan Reticulomyxa filosa.</title>
        <authorList>
            <person name="Glockner G."/>
            <person name="Hulsmann N."/>
            <person name="Schleicher M."/>
            <person name="Noegel A.A."/>
            <person name="Eichinger L."/>
            <person name="Gallinger C."/>
            <person name="Pawlowski J."/>
            <person name="Sierra R."/>
            <person name="Euteneuer U."/>
            <person name="Pillet L."/>
            <person name="Moustafa A."/>
            <person name="Platzer M."/>
            <person name="Groth M."/>
            <person name="Szafranski K."/>
            <person name="Schliwa M."/>
        </authorList>
    </citation>
    <scope>NUCLEOTIDE SEQUENCE [LARGE SCALE GENOMIC DNA]</scope>
</reference>
<dbReference type="InterPro" id="IPR009097">
    <property type="entry name" value="Cyclic_Pdiesterase"/>
</dbReference>
<evidence type="ECO:0000313" key="4">
    <source>
        <dbReference type="Proteomes" id="UP000023152"/>
    </source>
</evidence>
<dbReference type="AlphaFoldDB" id="X6NRB2"/>
<dbReference type="PANTHER" id="PTHR35561">
    <property type="entry name" value="RNA 2',3'-CYCLIC PHOSPHODIESTERASE"/>
    <property type="match status" value="1"/>
</dbReference>
<organism evidence="3 4">
    <name type="scientific">Reticulomyxa filosa</name>
    <dbReference type="NCBI Taxonomy" id="46433"/>
    <lineage>
        <taxon>Eukaryota</taxon>
        <taxon>Sar</taxon>
        <taxon>Rhizaria</taxon>
        <taxon>Retaria</taxon>
        <taxon>Foraminifera</taxon>
        <taxon>Monothalamids</taxon>
        <taxon>Reticulomyxidae</taxon>
        <taxon>Reticulomyxa</taxon>
    </lineage>
</organism>
<evidence type="ECO:0000259" key="2">
    <source>
        <dbReference type="Pfam" id="PF02834"/>
    </source>
</evidence>
<name>X6NRB2_RETFI</name>
<dbReference type="InterPro" id="IPR004175">
    <property type="entry name" value="RNA_CPDase"/>
</dbReference>
<comment type="caution">
    <text evidence="3">The sequence shown here is derived from an EMBL/GenBank/DDBJ whole genome shotgun (WGS) entry which is preliminary data.</text>
</comment>
<proteinExistence type="predicted"/>
<dbReference type="SUPFAM" id="SSF55144">
    <property type="entry name" value="LigT-like"/>
    <property type="match status" value="1"/>
</dbReference>
<keyword evidence="4" id="KW-1185">Reference proteome</keyword>
<dbReference type="GO" id="GO:0004113">
    <property type="term" value="F:2',3'-cyclic-nucleotide 3'-phosphodiesterase activity"/>
    <property type="evidence" value="ECO:0007669"/>
    <property type="project" value="InterPro"/>
</dbReference>
<evidence type="ECO:0000256" key="1">
    <source>
        <dbReference type="ARBA" id="ARBA00022801"/>
    </source>
</evidence>
<dbReference type="PANTHER" id="PTHR35561:SF1">
    <property type="entry name" value="RNA 2',3'-CYCLIC PHOSPHODIESTERASE"/>
    <property type="match status" value="1"/>
</dbReference>
<sequence>MRKNFFVGIPIRREYSVHWFPKWNQFHKKVRLVHPEDLHVTVAFLGKELGETSLRSICEYLDKMNAFVEPHYFTLTKPILLPNTRQPTAIGYEIGENLQLLQTLIMQHRAQFTKLANIRSDRRTPLPHLTIARPPSLINKNYAECLQSIQQWYENKDGTTFIPGEEYRIRLDEIALYTWADGYPNRTNPSACNFKIIHRKKLISETLQFLN</sequence>
<accession>X6NRB2</accession>
<dbReference type="Proteomes" id="UP000023152">
    <property type="component" value="Unassembled WGS sequence"/>
</dbReference>
<dbReference type="EMBL" id="ASPP01006428">
    <property type="protein sequence ID" value="ETO28840.1"/>
    <property type="molecule type" value="Genomic_DNA"/>
</dbReference>
<evidence type="ECO:0000313" key="3">
    <source>
        <dbReference type="EMBL" id="ETO28840.1"/>
    </source>
</evidence>
<feature type="domain" description="Phosphoesterase HXTX" evidence="2">
    <location>
        <begin position="28"/>
        <end position="88"/>
    </location>
</feature>
<dbReference type="InterPro" id="IPR014051">
    <property type="entry name" value="Phosphoesterase_HXTX"/>
</dbReference>
<protein>
    <submittedName>
        <fullName evidence="3">Phosphoesterase HXTX</fullName>
    </submittedName>
</protein>
<keyword evidence="1" id="KW-0378">Hydrolase</keyword>
<gene>
    <name evidence="3" type="ORF">RFI_08287</name>
</gene>